<comment type="caution">
    <text evidence="1">The sequence shown here is derived from an EMBL/GenBank/DDBJ whole genome shotgun (WGS) entry which is preliminary data.</text>
</comment>
<dbReference type="EMBL" id="LRRQ01000152">
    <property type="protein sequence ID" value="OAM87976.1"/>
    <property type="molecule type" value="Genomic_DNA"/>
</dbReference>
<sequence length="571" mass="65877">MRGFPTFRAATAGVVCSQIFPIFKNYNRMHARFLLPIFCAAALCATDLRGHAFGTETNYWPFWVGRDAPSAASPVPTTTPAASAASWEAAGPLAFSRPLPPFRRIDGATTADGFRPLYAEKRGPGGNLTHAYFLYPLLGYTAKERGGYAWSVLGAINHDHAPAIRPVAEEKTDNQFDLWPFYFSNQVAGSPGKSYRAVFPIHGDVPGRFFNDRVTWTLWPLYARFERNDVATTTVLWPFFRRTSGDGNHGFAFWPFFGWRGKENAYRERYLLWPLVFRNEYNLWEQQSAVKTGFLPFYYGETSPATTSRNYLLFFGRTHTTAPHNYDETRYFWPFFVQGRGERLHVNRWAPFYTHSKTPDREKTWIMWPLWKHSFWEDGQNAYERRQFAFFLYHSTWQQSFDHPTPRPANKTSVWPLYTSWSDGAGRRQIQALSPFEVFLPMNEPTRLIWSPLFALYRYEQAAPGAFRHSLLWNFVTYRREPDVREFHLGPFYSMHGNAGYKRHALLNGVVGLDRRPDRGWRPFLLKFRPEGPAFVKTGAAAPAIRHPSRRNLAYNTRGGSARPVFLAAGK</sequence>
<keyword evidence="2" id="KW-1185">Reference proteome</keyword>
<evidence type="ECO:0000313" key="2">
    <source>
        <dbReference type="Proteomes" id="UP000078486"/>
    </source>
</evidence>
<gene>
    <name evidence="1" type="ORF">AW736_21550</name>
</gene>
<evidence type="ECO:0000313" key="1">
    <source>
        <dbReference type="EMBL" id="OAM87976.1"/>
    </source>
</evidence>
<organism evidence="1 2">
    <name type="scientific">Termitidicoccus mucosus</name>
    <dbReference type="NCBI Taxonomy" id="1184151"/>
    <lineage>
        <taxon>Bacteria</taxon>
        <taxon>Pseudomonadati</taxon>
        <taxon>Verrucomicrobiota</taxon>
        <taxon>Opitutia</taxon>
        <taxon>Opitutales</taxon>
        <taxon>Opitutaceae</taxon>
        <taxon>Termitidicoccus</taxon>
    </lineage>
</organism>
<reference evidence="1 2" key="1">
    <citation type="submission" date="2016-01" db="EMBL/GenBank/DDBJ databases">
        <title>High potential of lignocellulose degradation of a new Verrucomicrobia species.</title>
        <authorList>
            <person name="Wang Y."/>
            <person name="Shi Y."/>
            <person name="Qiu Z."/>
            <person name="Liu S."/>
            <person name="Yang H."/>
        </authorList>
    </citation>
    <scope>NUCLEOTIDE SEQUENCE [LARGE SCALE GENOMIC DNA]</scope>
    <source>
        <strain evidence="1 2">TSB47</strain>
    </source>
</reference>
<protein>
    <submittedName>
        <fullName evidence="1">Uncharacterized protein</fullName>
    </submittedName>
</protein>
<dbReference type="AlphaFoldDB" id="A0A178IG24"/>
<name>A0A178IG24_9BACT</name>
<dbReference type="Proteomes" id="UP000078486">
    <property type="component" value="Unassembled WGS sequence"/>
</dbReference>
<proteinExistence type="predicted"/>
<accession>A0A178IG24</accession>
<dbReference type="STRING" id="1184151.AW736_21550"/>